<evidence type="ECO:0000256" key="3">
    <source>
        <dbReference type="ARBA" id="ARBA00022777"/>
    </source>
</evidence>
<evidence type="ECO:0000256" key="4">
    <source>
        <dbReference type="ARBA" id="ARBA00022840"/>
    </source>
</evidence>
<protein>
    <submittedName>
        <fullName evidence="8">Uncharacterized protein</fullName>
    </submittedName>
</protein>
<dbReference type="GO" id="GO:0016301">
    <property type="term" value="F:kinase activity"/>
    <property type="evidence" value="ECO:0007669"/>
    <property type="project" value="UniProtKB-KW"/>
</dbReference>
<dbReference type="Gene3D" id="3.40.50.10240">
    <property type="entry name" value="Thiamin pyrophosphokinase, catalytic domain"/>
    <property type="match status" value="1"/>
</dbReference>
<keyword evidence="2" id="KW-0547">Nucleotide-binding</keyword>
<gene>
    <name evidence="8" type="ORF">B7P43_G13388</name>
</gene>
<evidence type="ECO:0000259" key="5">
    <source>
        <dbReference type="Pfam" id="PF04263"/>
    </source>
</evidence>
<dbReference type="PANTHER" id="PTHR13622:SF8">
    <property type="entry name" value="THIAMIN PYROPHOSPHOKINASE 1"/>
    <property type="match status" value="1"/>
</dbReference>
<dbReference type="OrthoDB" id="25149at2759"/>
<dbReference type="InterPro" id="IPR036371">
    <property type="entry name" value="TPK_B1-bd_sf"/>
</dbReference>
<keyword evidence="9" id="KW-1185">Reference proteome</keyword>
<accession>A0A2J7RKT8</accession>
<evidence type="ECO:0000313" key="9">
    <source>
        <dbReference type="Proteomes" id="UP000235965"/>
    </source>
</evidence>
<dbReference type="GO" id="GO:0009229">
    <property type="term" value="P:thiamine diphosphate biosynthetic process"/>
    <property type="evidence" value="ECO:0007669"/>
    <property type="project" value="InterPro"/>
</dbReference>
<dbReference type="NCBIfam" id="TIGR01378">
    <property type="entry name" value="thi_PPkinase"/>
    <property type="match status" value="1"/>
</dbReference>
<feature type="domain" description="Mos1 transposase HTH" evidence="7">
    <location>
        <begin position="8"/>
        <end position="53"/>
    </location>
</feature>
<dbReference type="GO" id="GO:0005524">
    <property type="term" value="F:ATP binding"/>
    <property type="evidence" value="ECO:0007669"/>
    <property type="project" value="UniProtKB-KW"/>
</dbReference>
<keyword evidence="4" id="KW-0067">ATP-binding</keyword>
<dbReference type="Pfam" id="PF04263">
    <property type="entry name" value="TPK_catalytic"/>
    <property type="match status" value="1"/>
</dbReference>
<dbReference type="Proteomes" id="UP000235965">
    <property type="component" value="Unassembled WGS sequence"/>
</dbReference>
<dbReference type="EMBL" id="NEVH01002707">
    <property type="protein sequence ID" value="PNF41454.1"/>
    <property type="molecule type" value="Genomic_DNA"/>
</dbReference>
<dbReference type="InterPro" id="IPR036759">
    <property type="entry name" value="TPK_catalytic_sf"/>
</dbReference>
<comment type="caution">
    <text evidence="8">The sequence shown here is derived from an EMBL/GenBank/DDBJ whole genome shotgun (WGS) entry which is preliminary data.</text>
</comment>
<evidence type="ECO:0000256" key="1">
    <source>
        <dbReference type="ARBA" id="ARBA00022679"/>
    </source>
</evidence>
<evidence type="ECO:0000259" key="6">
    <source>
        <dbReference type="Pfam" id="PF04265"/>
    </source>
</evidence>
<keyword evidence="3" id="KW-0418">Kinase</keyword>
<dbReference type="Gene3D" id="2.60.120.320">
    <property type="entry name" value="Thiamin pyrophosphokinase, thiamin-binding domain"/>
    <property type="match status" value="1"/>
</dbReference>
<dbReference type="Gene3D" id="1.10.10.1450">
    <property type="match status" value="1"/>
</dbReference>
<dbReference type="SUPFAM" id="SSF63999">
    <property type="entry name" value="Thiamin pyrophosphokinase, catalytic domain"/>
    <property type="match status" value="1"/>
</dbReference>
<dbReference type="CDD" id="cd07995">
    <property type="entry name" value="TPK"/>
    <property type="match status" value="1"/>
</dbReference>
<dbReference type="GO" id="GO:0004788">
    <property type="term" value="F:thiamine diphosphokinase activity"/>
    <property type="evidence" value="ECO:0007669"/>
    <property type="project" value="InterPro"/>
</dbReference>
<dbReference type="InterPro" id="IPR007371">
    <property type="entry name" value="TPK_catalytic"/>
</dbReference>
<dbReference type="InterPro" id="IPR006282">
    <property type="entry name" value="Thi_PPkinase"/>
</dbReference>
<name>A0A2J7RKT8_9NEOP</name>
<dbReference type="InterPro" id="IPR007373">
    <property type="entry name" value="Thiamin_PyroPKinase_B1-bd"/>
</dbReference>
<dbReference type="AlphaFoldDB" id="A0A2J7RKT8"/>
<dbReference type="Pfam" id="PF04265">
    <property type="entry name" value="TPK_B1_binding"/>
    <property type="match status" value="1"/>
</dbReference>
<dbReference type="Pfam" id="PF17906">
    <property type="entry name" value="HTH_48"/>
    <property type="match status" value="1"/>
</dbReference>
<keyword evidence="1" id="KW-0808">Transferase</keyword>
<evidence type="ECO:0000259" key="7">
    <source>
        <dbReference type="Pfam" id="PF17906"/>
    </source>
</evidence>
<dbReference type="STRING" id="105785.A0A2J7RKT8"/>
<evidence type="ECO:0000256" key="2">
    <source>
        <dbReference type="ARBA" id="ARBA00022741"/>
    </source>
</evidence>
<dbReference type="InterPro" id="IPR041426">
    <property type="entry name" value="Mos1_HTH"/>
</dbReference>
<dbReference type="InParanoid" id="A0A2J7RKT8"/>
<feature type="domain" description="Thiamin pyrophosphokinase catalytic" evidence="5">
    <location>
        <begin position="96"/>
        <end position="202"/>
    </location>
</feature>
<sequence>MADFREQRAAVKFCFLLGKSGTGTLEMLKTAYKDDAMGKTQVFELFCRFKNGEMSIDDRPRSGRPSTARTHENVKMLMELLDLFILAAMIADRMAASVRVAVDGGANCWFHFLQGTDCVVPELVTGDFDSIKQNVISYFRSKGSEFIATPNQDETDFTKALREIQSIITSQNLQLDGVIAVCETAGRLDQILSNLNTLYKAKDILGNIPVYQLARDSLTWLLRPGSHQINVGDEIVKKRGWCSLIPLGAGVEHVTTTGLKWNLSKCIYIYLFPILLISFCAHSR</sequence>
<dbReference type="GO" id="GO:0006772">
    <property type="term" value="P:thiamine metabolic process"/>
    <property type="evidence" value="ECO:0007669"/>
    <property type="project" value="InterPro"/>
</dbReference>
<organism evidence="8 9">
    <name type="scientific">Cryptotermes secundus</name>
    <dbReference type="NCBI Taxonomy" id="105785"/>
    <lineage>
        <taxon>Eukaryota</taxon>
        <taxon>Metazoa</taxon>
        <taxon>Ecdysozoa</taxon>
        <taxon>Arthropoda</taxon>
        <taxon>Hexapoda</taxon>
        <taxon>Insecta</taxon>
        <taxon>Pterygota</taxon>
        <taxon>Neoptera</taxon>
        <taxon>Polyneoptera</taxon>
        <taxon>Dictyoptera</taxon>
        <taxon>Blattodea</taxon>
        <taxon>Blattoidea</taxon>
        <taxon>Termitoidae</taxon>
        <taxon>Kalotermitidae</taxon>
        <taxon>Cryptotermitinae</taxon>
        <taxon>Cryptotermes</taxon>
    </lineage>
</organism>
<dbReference type="FunCoup" id="A0A2J7RKT8">
    <property type="interactions" value="411"/>
</dbReference>
<reference evidence="8 9" key="1">
    <citation type="submission" date="2017-12" db="EMBL/GenBank/DDBJ databases">
        <title>Hemimetabolous genomes reveal molecular basis of termite eusociality.</title>
        <authorList>
            <person name="Harrison M.C."/>
            <person name="Jongepier E."/>
            <person name="Robertson H.M."/>
            <person name="Arning N."/>
            <person name="Bitard-Feildel T."/>
            <person name="Chao H."/>
            <person name="Childers C.P."/>
            <person name="Dinh H."/>
            <person name="Doddapaneni H."/>
            <person name="Dugan S."/>
            <person name="Gowin J."/>
            <person name="Greiner C."/>
            <person name="Han Y."/>
            <person name="Hu H."/>
            <person name="Hughes D.S.T."/>
            <person name="Huylmans A.-K."/>
            <person name="Kemena C."/>
            <person name="Kremer L.P.M."/>
            <person name="Lee S.L."/>
            <person name="Lopez-Ezquerra A."/>
            <person name="Mallet L."/>
            <person name="Monroy-Kuhn J.M."/>
            <person name="Moser A."/>
            <person name="Murali S.C."/>
            <person name="Muzny D.M."/>
            <person name="Otani S."/>
            <person name="Piulachs M.-D."/>
            <person name="Poelchau M."/>
            <person name="Qu J."/>
            <person name="Schaub F."/>
            <person name="Wada-Katsumata A."/>
            <person name="Worley K.C."/>
            <person name="Xie Q."/>
            <person name="Ylla G."/>
            <person name="Poulsen M."/>
            <person name="Gibbs R.A."/>
            <person name="Schal C."/>
            <person name="Richards S."/>
            <person name="Belles X."/>
            <person name="Korb J."/>
            <person name="Bornberg-Bauer E."/>
        </authorList>
    </citation>
    <scope>NUCLEOTIDE SEQUENCE [LARGE SCALE GENOMIC DNA]</scope>
    <source>
        <tissue evidence="8">Whole body</tissue>
    </source>
</reference>
<dbReference type="SUPFAM" id="SSF63862">
    <property type="entry name" value="Thiamin pyrophosphokinase, substrate-binding domain"/>
    <property type="match status" value="1"/>
</dbReference>
<evidence type="ECO:0000313" key="8">
    <source>
        <dbReference type="EMBL" id="PNF41454.1"/>
    </source>
</evidence>
<dbReference type="GO" id="GO:0030975">
    <property type="term" value="F:thiamine binding"/>
    <property type="evidence" value="ECO:0007669"/>
    <property type="project" value="InterPro"/>
</dbReference>
<dbReference type="PANTHER" id="PTHR13622">
    <property type="entry name" value="THIAMIN PYROPHOSPHOKINASE"/>
    <property type="match status" value="1"/>
</dbReference>
<feature type="domain" description="Thiamin pyrophosphokinase thiamin-binding" evidence="6">
    <location>
        <begin position="227"/>
        <end position="265"/>
    </location>
</feature>
<proteinExistence type="predicted"/>